<comment type="caution">
    <text evidence="2">The sequence shown here is derived from an EMBL/GenBank/DDBJ whole genome shotgun (WGS) entry which is preliminary data.</text>
</comment>
<evidence type="ECO:0000256" key="1">
    <source>
        <dbReference type="SAM" id="MobiDB-lite"/>
    </source>
</evidence>
<evidence type="ECO:0000313" key="3">
    <source>
        <dbReference type="Proteomes" id="UP000762676"/>
    </source>
</evidence>
<feature type="compositionally biased region" description="Basic and acidic residues" evidence="1">
    <location>
        <begin position="65"/>
        <end position="74"/>
    </location>
</feature>
<protein>
    <submittedName>
        <fullName evidence="2">Uncharacterized protein</fullName>
    </submittedName>
</protein>
<feature type="compositionally biased region" description="Low complexity" evidence="1">
    <location>
        <begin position="80"/>
        <end position="90"/>
    </location>
</feature>
<dbReference type="AlphaFoldDB" id="A0AAV4FIT1"/>
<organism evidence="2 3">
    <name type="scientific">Elysia marginata</name>
    <dbReference type="NCBI Taxonomy" id="1093978"/>
    <lineage>
        <taxon>Eukaryota</taxon>
        <taxon>Metazoa</taxon>
        <taxon>Spiralia</taxon>
        <taxon>Lophotrochozoa</taxon>
        <taxon>Mollusca</taxon>
        <taxon>Gastropoda</taxon>
        <taxon>Heterobranchia</taxon>
        <taxon>Euthyneura</taxon>
        <taxon>Panpulmonata</taxon>
        <taxon>Sacoglossa</taxon>
        <taxon>Placobranchoidea</taxon>
        <taxon>Plakobranchidae</taxon>
        <taxon>Elysia</taxon>
    </lineage>
</organism>
<dbReference type="EMBL" id="BMAT01000778">
    <property type="protein sequence ID" value="GFR72780.1"/>
    <property type="molecule type" value="Genomic_DNA"/>
</dbReference>
<dbReference type="Proteomes" id="UP000762676">
    <property type="component" value="Unassembled WGS sequence"/>
</dbReference>
<accession>A0AAV4FIT1</accession>
<sequence length="90" mass="9869">MGREISSTLGPLVQDTTQCPPIFYRLEVRGACLVLTRHRDREIQYQSWPDGGESKPLNSGLVGKNDLERSKDLPTARYGSSSSSDSGADL</sequence>
<feature type="region of interest" description="Disordered" evidence="1">
    <location>
        <begin position="45"/>
        <end position="90"/>
    </location>
</feature>
<proteinExistence type="predicted"/>
<name>A0AAV4FIT1_9GAST</name>
<reference evidence="2 3" key="1">
    <citation type="journal article" date="2021" name="Elife">
        <title>Chloroplast acquisition without the gene transfer in kleptoplastic sea slugs, Plakobranchus ocellatus.</title>
        <authorList>
            <person name="Maeda T."/>
            <person name="Takahashi S."/>
            <person name="Yoshida T."/>
            <person name="Shimamura S."/>
            <person name="Takaki Y."/>
            <person name="Nagai Y."/>
            <person name="Toyoda A."/>
            <person name="Suzuki Y."/>
            <person name="Arimoto A."/>
            <person name="Ishii H."/>
            <person name="Satoh N."/>
            <person name="Nishiyama T."/>
            <person name="Hasebe M."/>
            <person name="Maruyama T."/>
            <person name="Minagawa J."/>
            <person name="Obokata J."/>
            <person name="Shigenobu S."/>
        </authorList>
    </citation>
    <scope>NUCLEOTIDE SEQUENCE [LARGE SCALE GENOMIC DNA]</scope>
</reference>
<keyword evidence="3" id="KW-1185">Reference proteome</keyword>
<gene>
    <name evidence="2" type="ORF">ElyMa_000386600</name>
</gene>
<evidence type="ECO:0000313" key="2">
    <source>
        <dbReference type="EMBL" id="GFR72780.1"/>
    </source>
</evidence>